<comment type="caution">
    <text evidence="2">The sequence shown here is derived from an EMBL/GenBank/DDBJ whole genome shotgun (WGS) entry which is preliminary data.</text>
</comment>
<organism evidence="2 3">
    <name type="scientific">Escallonia rubra</name>
    <dbReference type="NCBI Taxonomy" id="112253"/>
    <lineage>
        <taxon>Eukaryota</taxon>
        <taxon>Viridiplantae</taxon>
        <taxon>Streptophyta</taxon>
        <taxon>Embryophyta</taxon>
        <taxon>Tracheophyta</taxon>
        <taxon>Spermatophyta</taxon>
        <taxon>Magnoliopsida</taxon>
        <taxon>eudicotyledons</taxon>
        <taxon>Gunneridae</taxon>
        <taxon>Pentapetalae</taxon>
        <taxon>asterids</taxon>
        <taxon>campanulids</taxon>
        <taxon>Escalloniales</taxon>
        <taxon>Escalloniaceae</taxon>
        <taxon>Escallonia</taxon>
    </lineage>
</organism>
<evidence type="ECO:0000313" key="3">
    <source>
        <dbReference type="Proteomes" id="UP001187471"/>
    </source>
</evidence>
<feature type="region of interest" description="Disordered" evidence="1">
    <location>
        <begin position="52"/>
        <end position="78"/>
    </location>
</feature>
<dbReference type="PANTHER" id="PTHR46701:SF6">
    <property type="entry name" value="GLYCOSYLTRANSFERASE FAMILY 92 PROTEIN"/>
    <property type="match status" value="1"/>
</dbReference>
<evidence type="ECO:0008006" key="4">
    <source>
        <dbReference type="Google" id="ProtNLM"/>
    </source>
</evidence>
<accession>A0AA88RB16</accession>
<dbReference type="Proteomes" id="UP001187471">
    <property type="component" value="Unassembled WGS sequence"/>
</dbReference>
<dbReference type="InterPro" id="IPR044224">
    <property type="entry name" value="KOBITO1-like"/>
</dbReference>
<feature type="compositionally biased region" description="Low complexity" evidence="1">
    <location>
        <begin position="60"/>
        <end position="75"/>
    </location>
</feature>
<dbReference type="PANTHER" id="PTHR46701">
    <property type="entry name" value="GLYCOSYLTRANSFERASE-LIKE KOBITO 1"/>
    <property type="match status" value="1"/>
</dbReference>
<dbReference type="GO" id="GO:0009737">
    <property type="term" value="P:response to abscisic acid"/>
    <property type="evidence" value="ECO:0007669"/>
    <property type="project" value="InterPro"/>
</dbReference>
<evidence type="ECO:0000256" key="1">
    <source>
        <dbReference type="SAM" id="MobiDB-lite"/>
    </source>
</evidence>
<evidence type="ECO:0000313" key="2">
    <source>
        <dbReference type="EMBL" id="KAK2985522.1"/>
    </source>
</evidence>
<proteinExistence type="predicted"/>
<protein>
    <recommendedName>
        <fullName evidence="4">Glycosyltransferase family 92 protein</fullName>
    </recommendedName>
</protein>
<sequence>MAGLYSSARPTSSSSSSSSKILLLLTALPLTLAALAFVLQWRGGLNDPATRWSPDRMEFPGMGSSGPARSSSPSSDCVDLLGQSRSASFPYFRDWKFGYGSDPKPKICITTSTSAGLEQTLPWIFYHKVIGVATFYLFVEGKAASPGVSKILESIPGVKVIYRTRELEEQQAKSRIWNETWLAGFFYKPCNYELFVKQSLNMEMAIVMAREAGMDWIIHLDTDELLHPAGAREYSLRQLLSEVPANVDMVVFPNYESSVERDDIKDPFGEISMFKKNYDHLPKDTYFGNYKEATRGNPNYFLTYGNGKSAAHSVFRPIIRIVVEVDGEIKLDEAAVLHYTYPKFSDLTSRRKRCGCKPTKEDVKRCFMLEFDRAAFIIASTATEEEMLRWYREHIVWTDKALNLKLLKKGILTRIYAPMAIIQGLRQSGVFGSVITSAQTSLSKDNFLSSTESGNTTSAVDSRVISSRKIGNTGEFQSTARKVLEFADTDSLAIPPLSPPEMDDIHLDV</sequence>
<name>A0AA88RB16_9ASTE</name>
<dbReference type="EMBL" id="JAVXUO010001148">
    <property type="protein sequence ID" value="KAK2985522.1"/>
    <property type="molecule type" value="Genomic_DNA"/>
</dbReference>
<keyword evidence="3" id="KW-1185">Reference proteome</keyword>
<gene>
    <name evidence="2" type="ORF">RJ640_015847</name>
</gene>
<dbReference type="AlphaFoldDB" id="A0AA88RB16"/>
<reference evidence="2" key="1">
    <citation type="submission" date="2022-12" db="EMBL/GenBank/DDBJ databases">
        <title>Draft genome assemblies for two species of Escallonia (Escalloniales).</title>
        <authorList>
            <person name="Chanderbali A."/>
            <person name="Dervinis C."/>
            <person name="Anghel I."/>
            <person name="Soltis D."/>
            <person name="Soltis P."/>
            <person name="Zapata F."/>
        </authorList>
    </citation>
    <scope>NUCLEOTIDE SEQUENCE</scope>
    <source>
        <strain evidence="2">UCBG92.1500</strain>
        <tissue evidence="2">Leaf</tissue>
    </source>
</reference>
<dbReference type="GO" id="GO:0030244">
    <property type="term" value="P:cellulose biosynthetic process"/>
    <property type="evidence" value="ECO:0007669"/>
    <property type="project" value="InterPro"/>
</dbReference>